<sequence>MENKEKLQQKQYANPGNFNARIYMNRMFSTNKYPWPCWIFDQLKLKEPAKVLELGGGNGLLWMANAQRIPTHWDITVTDISSGMLEDARAKLDDFRGRLHFVVMDAEQLHYPDGVFDIVIANHMLYHVDRKKTLSEIKRVLKTDGTFYASTVGNRNMLEMREIVNAFDPNSKYNEVLGSIESRFSLENGRDQLLEHFSDVELHLYEDSLVVTESDAIVNYVLSMNGFSPDQVVLDPGMANRFKQFIDQKMAQSYGKIRIQKSSGIFISSNR</sequence>
<dbReference type="InterPro" id="IPR013216">
    <property type="entry name" value="Methyltransf_11"/>
</dbReference>
<dbReference type="SUPFAM" id="SSF53335">
    <property type="entry name" value="S-adenosyl-L-methionine-dependent methyltransferases"/>
    <property type="match status" value="1"/>
</dbReference>
<keyword evidence="3" id="KW-1185">Reference proteome</keyword>
<dbReference type="Gene3D" id="3.40.50.150">
    <property type="entry name" value="Vaccinia Virus protein VP39"/>
    <property type="match status" value="1"/>
</dbReference>
<comment type="caution">
    <text evidence="2">The sequence shown here is derived from an EMBL/GenBank/DDBJ whole genome shotgun (WGS) entry which is preliminary data.</text>
</comment>
<evidence type="ECO:0000259" key="1">
    <source>
        <dbReference type="Pfam" id="PF08241"/>
    </source>
</evidence>
<dbReference type="InterPro" id="IPR029063">
    <property type="entry name" value="SAM-dependent_MTases_sf"/>
</dbReference>
<dbReference type="PANTHER" id="PTHR43861">
    <property type="entry name" value="TRANS-ACONITATE 2-METHYLTRANSFERASE-RELATED"/>
    <property type="match status" value="1"/>
</dbReference>
<keyword evidence="2" id="KW-0808">Transferase</keyword>
<dbReference type="RefSeq" id="WP_345585579.1">
    <property type="nucleotide sequence ID" value="NZ_BAABJG010000003.1"/>
</dbReference>
<dbReference type="Pfam" id="PF08241">
    <property type="entry name" value="Methyltransf_11"/>
    <property type="match status" value="1"/>
</dbReference>
<evidence type="ECO:0000313" key="3">
    <source>
        <dbReference type="Proteomes" id="UP001597180"/>
    </source>
</evidence>
<proteinExistence type="predicted"/>
<evidence type="ECO:0000313" key="2">
    <source>
        <dbReference type="EMBL" id="MFD1221551.1"/>
    </source>
</evidence>
<dbReference type="EC" id="2.1.1.-" evidence="2"/>
<dbReference type="PANTHER" id="PTHR43861:SF1">
    <property type="entry name" value="TRANS-ACONITATE 2-METHYLTRANSFERASE"/>
    <property type="match status" value="1"/>
</dbReference>
<dbReference type="EMBL" id="JBHTLU010000019">
    <property type="protein sequence ID" value="MFD1221551.1"/>
    <property type="molecule type" value="Genomic_DNA"/>
</dbReference>
<dbReference type="CDD" id="cd02440">
    <property type="entry name" value="AdoMet_MTases"/>
    <property type="match status" value="1"/>
</dbReference>
<dbReference type="GO" id="GO:0032259">
    <property type="term" value="P:methylation"/>
    <property type="evidence" value="ECO:0007669"/>
    <property type="project" value="UniProtKB-KW"/>
</dbReference>
<organism evidence="2 3">
    <name type="scientific">Paenibacillus vulneris</name>
    <dbReference type="NCBI Taxonomy" id="1133364"/>
    <lineage>
        <taxon>Bacteria</taxon>
        <taxon>Bacillati</taxon>
        <taxon>Bacillota</taxon>
        <taxon>Bacilli</taxon>
        <taxon>Bacillales</taxon>
        <taxon>Paenibacillaceae</taxon>
        <taxon>Paenibacillus</taxon>
    </lineage>
</organism>
<dbReference type="GO" id="GO:0008168">
    <property type="term" value="F:methyltransferase activity"/>
    <property type="evidence" value="ECO:0007669"/>
    <property type="project" value="UniProtKB-KW"/>
</dbReference>
<accession>A0ABW3UNV8</accession>
<feature type="domain" description="Methyltransferase type 11" evidence="1">
    <location>
        <begin position="52"/>
        <end position="148"/>
    </location>
</feature>
<keyword evidence="2" id="KW-0489">Methyltransferase</keyword>
<reference evidence="3" key="1">
    <citation type="journal article" date="2019" name="Int. J. Syst. Evol. Microbiol.">
        <title>The Global Catalogue of Microorganisms (GCM) 10K type strain sequencing project: providing services to taxonomists for standard genome sequencing and annotation.</title>
        <authorList>
            <consortium name="The Broad Institute Genomics Platform"/>
            <consortium name="The Broad Institute Genome Sequencing Center for Infectious Disease"/>
            <person name="Wu L."/>
            <person name="Ma J."/>
        </authorList>
    </citation>
    <scope>NUCLEOTIDE SEQUENCE [LARGE SCALE GENOMIC DNA]</scope>
    <source>
        <strain evidence="3">CCUG 53270</strain>
    </source>
</reference>
<protein>
    <submittedName>
        <fullName evidence="2">Class I SAM-dependent methyltransferase</fullName>
        <ecNumber evidence="2">2.1.1.-</ecNumber>
    </submittedName>
</protein>
<gene>
    <name evidence="2" type="ORF">ACFQ4B_15650</name>
</gene>
<name>A0ABW3UNV8_9BACL</name>
<dbReference type="Proteomes" id="UP001597180">
    <property type="component" value="Unassembled WGS sequence"/>
</dbReference>